<name>A0ABT0PL21_9GAMM</name>
<dbReference type="RefSeq" id="WP_249701042.1">
    <property type="nucleotide sequence ID" value="NZ_JAMFLX010000025.1"/>
</dbReference>
<sequence length="48" mass="5440">MTNPSEQSQAASLMSGYTQNVMSFIRENCDGWLSPRPPWKTVYLQTST</sequence>
<comment type="caution">
    <text evidence="1">The sequence shown here is derived from an EMBL/GenBank/DDBJ whole genome shotgun (WGS) entry which is preliminary data.</text>
</comment>
<protein>
    <submittedName>
        <fullName evidence="1">Uncharacterized protein</fullName>
    </submittedName>
</protein>
<evidence type="ECO:0000313" key="2">
    <source>
        <dbReference type="Proteomes" id="UP001203338"/>
    </source>
</evidence>
<dbReference type="EMBL" id="JAMFLX010000025">
    <property type="protein sequence ID" value="MCL6271432.1"/>
    <property type="molecule type" value="Genomic_DNA"/>
</dbReference>
<organism evidence="1 2">
    <name type="scientific">Parendozoicomonas callyspongiae</name>
    <dbReference type="NCBI Taxonomy" id="2942213"/>
    <lineage>
        <taxon>Bacteria</taxon>
        <taxon>Pseudomonadati</taxon>
        <taxon>Pseudomonadota</taxon>
        <taxon>Gammaproteobacteria</taxon>
        <taxon>Oceanospirillales</taxon>
        <taxon>Endozoicomonadaceae</taxon>
        <taxon>Parendozoicomonas</taxon>
    </lineage>
</organism>
<accession>A0ABT0PL21</accession>
<dbReference type="Proteomes" id="UP001203338">
    <property type="component" value="Unassembled WGS sequence"/>
</dbReference>
<proteinExistence type="predicted"/>
<gene>
    <name evidence="1" type="ORF">M3P05_16040</name>
</gene>
<reference evidence="1 2" key="1">
    <citation type="submission" date="2022-05" db="EMBL/GenBank/DDBJ databases">
        <authorList>
            <person name="Park J.-S."/>
        </authorList>
    </citation>
    <scope>NUCLEOTIDE SEQUENCE [LARGE SCALE GENOMIC DNA]</scope>
    <source>
        <strain evidence="1 2">2012CJ34-2</strain>
    </source>
</reference>
<keyword evidence="2" id="KW-1185">Reference proteome</keyword>
<evidence type="ECO:0000313" key="1">
    <source>
        <dbReference type="EMBL" id="MCL6271432.1"/>
    </source>
</evidence>